<organism evidence="3">
    <name type="scientific">Oscillatoriales cyanobacterium SpSt-418</name>
    <dbReference type="NCBI Taxonomy" id="2282169"/>
    <lineage>
        <taxon>Bacteria</taxon>
        <taxon>Bacillati</taxon>
        <taxon>Cyanobacteriota</taxon>
        <taxon>Cyanophyceae</taxon>
        <taxon>Oscillatoriophycideae</taxon>
        <taxon>Oscillatoriales</taxon>
    </lineage>
</organism>
<comment type="caution">
    <text evidence="3">The sequence shown here is derived from an EMBL/GenBank/DDBJ whole genome shotgun (WGS) entry which is preliminary data.</text>
</comment>
<feature type="signal peptide" evidence="2">
    <location>
        <begin position="1"/>
        <end position="33"/>
    </location>
</feature>
<gene>
    <name evidence="3" type="ORF">ENR64_07975</name>
</gene>
<feature type="region of interest" description="Disordered" evidence="1">
    <location>
        <begin position="208"/>
        <end position="310"/>
    </location>
</feature>
<sequence length="310" mass="33864">MWISMRKRFITLGLALLLSVLTLVSLGVPPVQAATATAPEAIAKPSPVKLTDGEYAVQQATYDDADGEYRLALLNTKPGEPSILQIANLPMARLTDEEIQAGKKSYLKVENNQPALYLTEDFKIEYVHNVTEVRENPQTGQTETVVVRRESNFWTPFAGALAGQALGNLLFRPYYYMPPVYVPGRVMTGYGGYGNSYDRAVSSYQKRYKAAPPAVKNRQTFRTTGKLKSPTAARRPGLNPLQRANPGASRSTGSGYGTSTLRRPTTAPKTSTFKRPPASSFGSARPKSSFGSSRGFGSARPRSFSGARRR</sequence>
<dbReference type="EMBL" id="DSRU01000104">
    <property type="protein sequence ID" value="HFM97694.1"/>
    <property type="molecule type" value="Genomic_DNA"/>
</dbReference>
<feature type="chain" id="PRO_5028338790" description="DUF1190 domain-containing protein" evidence="2">
    <location>
        <begin position="34"/>
        <end position="310"/>
    </location>
</feature>
<protein>
    <recommendedName>
        <fullName evidence="4">DUF1190 domain-containing protein</fullName>
    </recommendedName>
</protein>
<feature type="compositionally biased region" description="Low complexity" evidence="1">
    <location>
        <begin position="249"/>
        <end position="263"/>
    </location>
</feature>
<evidence type="ECO:0000256" key="1">
    <source>
        <dbReference type="SAM" id="MobiDB-lite"/>
    </source>
</evidence>
<evidence type="ECO:0008006" key="4">
    <source>
        <dbReference type="Google" id="ProtNLM"/>
    </source>
</evidence>
<name>A0A7C3PDX3_9CYAN</name>
<proteinExistence type="predicted"/>
<reference evidence="3" key="1">
    <citation type="journal article" date="2020" name="mSystems">
        <title>Genome- and Community-Level Interaction Insights into Carbon Utilization and Element Cycling Functions of Hydrothermarchaeota in Hydrothermal Sediment.</title>
        <authorList>
            <person name="Zhou Z."/>
            <person name="Liu Y."/>
            <person name="Xu W."/>
            <person name="Pan J."/>
            <person name="Luo Z.H."/>
            <person name="Li M."/>
        </authorList>
    </citation>
    <scope>NUCLEOTIDE SEQUENCE [LARGE SCALE GENOMIC DNA]</scope>
    <source>
        <strain evidence="3">SpSt-418</strain>
    </source>
</reference>
<keyword evidence="2" id="KW-0732">Signal</keyword>
<dbReference type="AlphaFoldDB" id="A0A7C3PDX3"/>
<evidence type="ECO:0000313" key="3">
    <source>
        <dbReference type="EMBL" id="HFM97694.1"/>
    </source>
</evidence>
<accession>A0A7C3PDX3</accession>
<evidence type="ECO:0000256" key="2">
    <source>
        <dbReference type="SAM" id="SignalP"/>
    </source>
</evidence>
<feature type="compositionally biased region" description="Low complexity" evidence="1">
    <location>
        <begin position="288"/>
        <end position="310"/>
    </location>
</feature>